<gene>
    <name evidence="2" type="ORF">SAMN02746019_00023240</name>
</gene>
<proteinExistence type="predicted"/>
<evidence type="ECO:0000313" key="3">
    <source>
        <dbReference type="Proteomes" id="UP000197025"/>
    </source>
</evidence>
<evidence type="ECO:0000313" key="2">
    <source>
        <dbReference type="EMBL" id="SNB52478.1"/>
    </source>
</evidence>
<protein>
    <recommendedName>
        <fullName evidence="1">DUF6036 domain-containing protein</fullName>
    </recommendedName>
</protein>
<dbReference type="AlphaFoldDB" id="A0A212PZV9"/>
<accession>A0A212PZV9</accession>
<keyword evidence="3" id="KW-1185">Reference proteome</keyword>
<dbReference type="Gene3D" id="3.30.460.40">
    <property type="match status" value="1"/>
</dbReference>
<name>A0A212PZV9_9CHLR</name>
<organism evidence="2 3">
    <name type="scientific">Thermoflexus hugenholtzii JAD2</name>
    <dbReference type="NCBI Taxonomy" id="877466"/>
    <lineage>
        <taxon>Bacteria</taxon>
        <taxon>Bacillati</taxon>
        <taxon>Chloroflexota</taxon>
        <taxon>Thermoflexia</taxon>
        <taxon>Thermoflexales</taxon>
        <taxon>Thermoflexaceae</taxon>
        <taxon>Thermoflexus</taxon>
    </lineage>
</organism>
<dbReference type="OrthoDB" id="280937at2"/>
<sequence length="247" mass="28468">MSLERQDPRGRWQRMVADYRALREAERRDLAGATLPERIEIVEALQDFMEEVERIAGSSAASPFREMIRRLHHILEANRIPYVIIGGLAAALWGIARTTADVDVVLVLSSDQTSFLLDRLREAGFRASAEAFLRLREGRPVKLFFTRRFSVDLHQASFRLDREAIRRAREVELFGLALRLATPEDLIVYKLARWEPIDEQDVQAVLESQRGSLDWTYIEAAVRDLAQEAELPELLVRWSRLKEEIDG</sequence>
<dbReference type="InterPro" id="IPR043519">
    <property type="entry name" value="NT_sf"/>
</dbReference>
<dbReference type="RefSeq" id="WP_088570093.1">
    <property type="nucleotide sequence ID" value="NZ_FYEK01000003.1"/>
</dbReference>
<dbReference type="Proteomes" id="UP000197025">
    <property type="component" value="Unassembled WGS sequence"/>
</dbReference>
<dbReference type="InParanoid" id="A0A212PZV9"/>
<reference evidence="3" key="1">
    <citation type="submission" date="2017-06" db="EMBL/GenBank/DDBJ databases">
        <authorList>
            <person name="Varghese N."/>
            <person name="Submissions S."/>
        </authorList>
    </citation>
    <scope>NUCLEOTIDE SEQUENCE [LARGE SCALE GENOMIC DNA]</scope>
    <source>
        <strain evidence="3">JAD2</strain>
    </source>
</reference>
<dbReference type="SUPFAM" id="SSF81301">
    <property type="entry name" value="Nucleotidyltransferase"/>
    <property type="match status" value="1"/>
</dbReference>
<evidence type="ECO:0000259" key="1">
    <source>
        <dbReference type="Pfam" id="PF19502"/>
    </source>
</evidence>
<dbReference type="InterPro" id="IPR045792">
    <property type="entry name" value="DUF6036"/>
</dbReference>
<dbReference type="EMBL" id="FYEK01000003">
    <property type="protein sequence ID" value="SNB52478.1"/>
    <property type="molecule type" value="Genomic_DNA"/>
</dbReference>
<feature type="domain" description="DUF6036" evidence="1">
    <location>
        <begin position="76"/>
        <end position="242"/>
    </location>
</feature>
<dbReference type="Pfam" id="PF19502">
    <property type="entry name" value="DUF6036"/>
    <property type="match status" value="1"/>
</dbReference>